<evidence type="ECO:0000259" key="3">
    <source>
        <dbReference type="PROSITE" id="PS50089"/>
    </source>
</evidence>
<feature type="domain" description="RING-type" evidence="3">
    <location>
        <begin position="4741"/>
        <end position="4775"/>
    </location>
</feature>
<dbReference type="SMART" id="SM00184">
    <property type="entry name" value="RING"/>
    <property type="match status" value="1"/>
</dbReference>
<dbReference type="Gene3D" id="3.30.565.10">
    <property type="entry name" value="Histidine kinase-like ATPase, C-terminal domain"/>
    <property type="match status" value="1"/>
</dbReference>
<dbReference type="FunCoup" id="A0A200QNP9">
    <property type="interactions" value="1012"/>
</dbReference>
<feature type="region of interest" description="Disordered" evidence="2">
    <location>
        <begin position="3689"/>
        <end position="3710"/>
    </location>
</feature>
<organism evidence="4 5">
    <name type="scientific">Macleaya cordata</name>
    <name type="common">Five-seeded plume-poppy</name>
    <name type="synonym">Bocconia cordata</name>
    <dbReference type="NCBI Taxonomy" id="56857"/>
    <lineage>
        <taxon>Eukaryota</taxon>
        <taxon>Viridiplantae</taxon>
        <taxon>Streptophyta</taxon>
        <taxon>Embryophyta</taxon>
        <taxon>Tracheophyta</taxon>
        <taxon>Spermatophyta</taxon>
        <taxon>Magnoliopsida</taxon>
        <taxon>Ranunculales</taxon>
        <taxon>Papaveraceae</taxon>
        <taxon>Papaveroideae</taxon>
        <taxon>Macleaya</taxon>
    </lineage>
</organism>
<reference evidence="4 5" key="1">
    <citation type="journal article" date="2017" name="Mol. Plant">
        <title>The Genome of Medicinal Plant Macleaya cordata Provides New Insights into Benzylisoquinoline Alkaloids Metabolism.</title>
        <authorList>
            <person name="Liu X."/>
            <person name="Liu Y."/>
            <person name="Huang P."/>
            <person name="Ma Y."/>
            <person name="Qing Z."/>
            <person name="Tang Q."/>
            <person name="Cao H."/>
            <person name="Cheng P."/>
            <person name="Zheng Y."/>
            <person name="Yuan Z."/>
            <person name="Zhou Y."/>
            <person name="Liu J."/>
            <person name="Tang Z."/>
            <person name="Zhuo Y."/>
            <person name="Zhang Y."/>
            <person name="Yu L."/>
            <person name="Huang J."/>
            <person name="Yang P."/>
            <person name="Peng Q."/>
            <person name="Zhang J."/>
            <person name="Jiang W."/>
            <person name="Zhang Z."/>
            <person name="Lin K."/>
            <person name="Ro D.K."/>
            <person name="Chen X."/>
            <person name="Xiong X."/>
            <person name="Shang Y."/>
            <person name="Huang S."/>
            <person name="Zeng J."/>
        </authorList>
    </citation>
    <scope>NUCLEOTIDE SEQUENCE [LARGE SCALE GENOMIC DNA]</scope>
    <source>
        <strain evidence="5">cv. BLH2017</strain>
        <tissue evidence="4">Root</tissue>
    </source>
</reference>
<dbReference type="SUPFAM" id="SSF57850">
    <property type="entry name" value="RING/U-box"/>
    <property type="match status" value="1"/>
</dbReference>
<proteinExistence type="predicted"/>
<dbReference type="OMA" id="APWMNAD"/>
<keyword evidence="1" id="KW-0862">Zinc</keyword>
<dbReference type="OrthoDB" id="1262810at2759"/>
<dbReference type="Proteomes" id="UP000195402">
    <property type="component" value="Unassembled WGS sequence"/>
</dbReference>
<dbReference type="Gene3D" id="3.30.40.10">
    <property type="entry name" value="Zinc/RING finger domain, C3HC4 (zinc finger)"/>
    <property type="match status" value="1"/>
</dbReference>
<dbReference type="InterPro" id="IPR013083">
    <property type="entry name" value="Znf_RING/FYVE/PHD"/>
</dbReference>
<dbReference type="PANTHER" id="PTHR15600:SF42">
    <property type="entry name" value="SACSIN"/>
    <property type="match status" value="1"/>
</dbReference>
<dbReference type="STRING" id="56857.A0A200QNP9"/>
<keyword evidence="1" id="KW-0863">Zinc-finger</keyword>
<dbReference type="Pfam" id="PF25794">
    <property type="entry name" value="SACS"/>
    <property type="match status" value="3"/>
</dbReference>
<dbReference type="InterPro" id="IPR052972">
    <property type="entry name" value="Sacsin_chaperone_reg"/>
</dbReference>
<dbReference type="PANTHER" id="PTHR15600">
    <property type="entry name" value="SACSIN"/>
    <property type="match status" value="1"/>
</dbReference>
<dbReference type="InterPro" id="IPR058210">
    <property type="entry name" value="SACS/Nov_dom"/>
</dbReference>
<accession>A0A200QNP9</accession>
<dbReference type="Pfam" id="PF13920">
    <property type="entry name" value="zf-C3HC4_3"/>
    <property type="match status" value="1"/>
</dbReference>
<keyword evidence="5" id="KW-1185">Reference proteome</keyword>
<gene>
    <name evidence="4" type="ORF">BVC80_1771g19</name>
</gene>
<dbReference type="GO" id="GO:0008270">
    <property type="term" value="F:zinc ion binding"/>
    <property type="evidence" value="ECO:0007669"/>
    <property type="project" value="UniProtKB-KW"/>
</dbReference>
<dbReference type="GO" id="GO:0030544">
    <property type="term" value="F:Hsp70 protein binding"/>
    <property type="evidence" value="ECO:0007669"/>
    <property type="project" value="TreeGrafter"/>
</dbReference>
<evidence type="ECO:0000313" key="4">
    <source>
        <dbReference type="EMBL" id="OVA12098.1"/>
    </source>
</evidence>
<evidence type="ECO:0000256" key="1">
    <source>
        <dbReference type="PROSITE-ProRule" id="PRU00175"/>
    </source>
</evidence>
<dbReference type="SUPFAM" id="SSF55874">
    <property type="entry name" value="ATPase domain of HSP90 chaperone/DNA topoisomerase II/histidine kinase"/>
    <property type="match status" value="2"/>
</dbReference>
<dbReference type="NCBIfam" id="NF047352">
    <property type="entry name" value="P_loop_sacsin"/>
    <property type="match status" value="2"/>
</dbReference>
<feature type="region of interest" description="Disordered" evidence="2">
    <location>
        <begin position="3431"/>
        <end position="3460"/>
    </location>
</feature>
<evidence type="ECO:0000313" key="5">
    <source>
        <dbReference type="Proteomes" id="UP000195402"/>
    </source>
</evidence>
<dbReference type="PROSITE" id="PS50089">
    <property type="entry name" value="ZF_RING_2"/>
    <property type="match status" value="1"/>
</dbReference>
<sequence>MESSGTESSLLLEDFGQKVDLTRRIREVLVNYPEGTTVLKELIQNADDAGATKVCLCLDRRVHRADSLLSDKLAEWQGPALLAFNNAEFTEDDFVSISRIGDSKKQRQAWKTGRFGVGFNSVYHLTDLPSFVSGKYVVLFDPQGVYLPNVSAANPGKRIEYVSSSAISLYKDQFFPYCAFGCDMKKPFHGTLFRFPLRNADQAVGSKLSRQAYSEDDISSMFVQLYEEGVFTLLFLKSVLSVEMYIWDDGAPEPQKLYSCSVSSQNDDTIWHRQALLRVSNSLESAKSVMDSFSLDFLSEAIVGSNVDKRINTFFIVQTMASVSSRIGAFAAAAAKEYDVHLLPWASVAACISDCSSEADVLRHGRAFCFLPLPVRTGLTVQVNGYFEVSSNRRSIWYGADMDRGGKLRSDWNRLLLEDVVAPAYRNLLLSARGLLGPTKFYYSLWPSGSFEEPWNLLVEEVYRNIDKSPVLYSDLEGGKWVSPTEAFLHDEEFIKSKELGEALLLLGVPIIHLPNPLIDMLLKYSSSFQQRVVTPATVRLFIRECETLVTSSRFYKLVLLEYCLQDLIDADVVRHANRLPLLPLASGEFGSFSEASQGVSYFICSELEYMLLQKIPDRLIDRNIPSHILSRLSAIAKSSNINVCFFSIHWLLHLYPRFVPADWQYKSRVLWDPESCPNHPTASWFVTLWQYLQEKSDNLSIFGDWPILPSTSGHLYRASKRSKLIDAGKLSNTIKNLLVKIGCKILNPNYGVQHKELSQYVYDANGAGVLDAIFDVLSLDENLLQTSFPHFGEDEKNELRQFLLDPRWYVGDCIAHSQIQNCKRLPIYKVYGGGSSSTYHFSDLENPKKYLPPTDVPEYLLGCEFIHSSSDIEEEILLRYYGVVRMGKTSFYKNQVLNRITDLLPEVRDSVMLSVLRNLPQLCVEDASFREALRKLEFVPTLSGALKCPQVLYDPRNEELYSLLEDSESFPSGVFEESGILDMLQGLGLRTSVSPETVIESALQIELLRNTDQEKANSRGKVLLAYLEVNAAKWLLNLPNDGQRMIKRTFSRAATAFKSRNLEPDLEKFWNDLKMICWCPVLVSAPYQSLPWPSASSMVAPPKLVRLRTDLWLVSASMRILDGECSSTALSCSLGWSSPPGGSMIAAQLLELGRNNELVTDQVLRQELALAMPRIYSILTVMIGSDEMDIVKAVLEGCRWIWVGDGFAVSDEVVLNGPLHLAPYIRVIPVDLAVFRELFLELGIREFLKPTDYASILFRMATRKGSTPLDGEELRAALLIVQHLAEVHFQDQQVQVFLPDTKSRLFPATNLVYNDAPWLLSSENPESAYGSASTVSLSTKRDVHKFVHGNISNDVAEKLGVCSLRRLLLAESADSMNLSLSGAAEAFGQHEALTTRLKHIVEMYADGPGILFELVQNAEDAGAAEVTFLLDKTQYGTSSVLSPEMADWQGPALYCFNTSIFSAQDLYAISRIGQDSKLEKPFAIGRFGLGFNCVYHFTDIPAFVSGENIVMFDPHACHLPGISPSHPGLRIKFSGRRILEQFPDQFSPFLHFGCDLQHSFPGTLFRFPLRSETAASRSLIKKEKYAPEDVLSLFSSFSEVVSETLLFLRNVKTISIFVKDGVGHDMQLLHRVQRHQISGPEIDSHPQHKLLSFIRGNHNGMDRNQFLNKLSKTTESDLPWNCQKIVVTERDTSGDKSHFWMMSECLGGGNAKKKAIPLGNKSPNFIPWACVAAYLHTVNLNGIKELNDSHNTEAENNSNSPDFFQVTQDSTQYRRNFDGRAFCFLPLPINTGLPIHVNAYFELSSNRRDIWFGNDMAGGGKVRSEWNTYLLEDVVAPAYGRLLEKVASEIGPCDLFSSFWPMTTIIEPWASMVRKLYMSVVDLGLCVLYTEARGGQWISTKQAIFPDFCFSKAEELVEALSDAGLPLVRVSKPVVERFMEACPSLHFLTPQLLRTLLIRRKRGFKNKNAMILTLEYCLSDINVPIQGDSLHGLPLVPLANGLFTTFNKREEGERIFVTCENEYGLLRDLVPHLLLDCSIPEGVHRKLCDIGRHGVSNISLLTCKSLEELFPRLMPSDWQNSKQVSWTPGHQGQPSLEWMGLLWSYLRSSCDDLSMFSKWPILPVGNNCILKLVKNSNVIKDEGWSENMSSLLQKLGCFFLRSDLPIDHPQLKDFVQDPTATGILNALLALSSESHDIERLFSDASEGELHELRSFIFQSKWFSGGQMDRKHINVIKHLPMFESYRSRKLVSLSKPTKWIKPEGVHEELLNEAFVRTESEKDKTILRSYLEIREPARAEFYKDYVLNRMSEFLSQPEAISAILHDVKLLIEEDTSIKSVLSQTPFVLAANGSWQHPSRLYDPRVPELQKVLHKEAFFPSEKFLDTETLETLIGLGLKRTLGLGGLLDSARSVSMLYDSGDLDALNYGGRLLSCLDALGFYLSKGEGECKYDEVNNPTCSHHNNDLHDGIAKNEYMTMNCKENCCRWDLEVQSYLGGIIDDKPDEKFWSEMKIISWCPVYVDPPLQGLPWFTSKHQVAAPIDVRPKSQMWIRSSTMRILDGECYSTYLQCKLGWLDHPNVGCLSTQLVQLSKSYSQLKLQGIQEPELDAVLQKEIPTLYSKLQEFVGTDDFVILKSALNGISWVWIGDNFISPEALAFDSPVKFHPYLYAVPSELSEFRDLLLALGVRLTFDALDYVNVLHRLQNDLKGLSLSPEQLNFVHCVLEAIADCYADKPLSEISSSPLLIPDSSGVLMCAMDLVYNDAPWMEKSTIASKHFVHPSISNDLANRLGVQSVRCLSLVDEEMIKDLPCMDYPRISGLLELYGNNDFLLFDLLELADCCKAKKLHLIFDKREHSRQSLLQHNLGEFQGPALVAVLDGATLSQEEVSGLQLLPPWRLRGNTLNYGLGLLSCYFICDLPAVVSNGYFYMFDPLGKALAAPSSNGPSAKMFSLTGTRLTERFRDQFNPMLIGQNMPWSSSDSTVIRMPLSSECMKDGLEDGSKRIKQIFDRFVEHASSTLLFLKSVFQVSLSTWEEGSLHPSQDYSVCIDPSLAIMRNPFSEKKWRKFQISRLFSSSNTTIKIHTIDVHLFEGERKVVDKWIVVLSLGSGQTRNMALDRRYLAYNLTPVAGVAAHISRNGHPADAHLSSCILSPLPLSKDLSIPVTALGCFLVRHNGGRYLFKYQRDTASPEPQLDAGNQLIEAWNRELMCCVRDSYVELVLEIQRLRREPSNSTIDPSTVRAVSPLLQAYGDRIYLFWPRSKQISSSNQSDAVLSNPSSSNVFETDWECLIKQVIRPFYSRLVDLPVWQLFSGHVVKAEEGMFLAQPGNEVVDSLPPASVFSFIKEHYPVFSVPWELVSEIQAVGVTVREIRPKMVRNLLKASSTSILLRSVKTYIDVLEYCLSDIELQDSSNLCKTDASMGQDTQNSFSRMTIQEGSSSSSVSNPSMQGSHRISTQSADNPGGDALELVTSFGKALFDFGRGVVEDIGRAGGPLVQNNPITSSGSGRNSDPKFASIAAELKGLLCPTATSNLARLGVVELWVGSKEQQTLMLPLEAKFIHPECLRRSTIADIFSNQNIQMFLKLLSFSHYLLANNMRSLFSEHWVNHVMASSKAPWFSWESNTNSGGEGGPSPEWIRLFWKSFSGSPGDLSLFSDWPLIPAFLGRPVLCRVREHHLVFIPPLLTDPTPVNDASELSTEGSEATGLPGGNTSETGLIQSYISAFEVTNSRFPWLSSLLNQCNIPIYDTAFLECAPSCNCFPTSGHSLGKVIVTKLLAAKSSGYFVEPAFSVAADRDEMFNLFASDFTSPSGSTYTREEIDLLRALPIYKTVLGSYTRLHGQGQCIITPSSFFKPSDDRCLYYSTDSSRSLFHALGVPELHDQEVLVKFALPGFEGKALDEQEDILIYLYTNWQDLELDSNVVGALKETKFVRNASGIREELFKPKDLLDPNDSLLTSVFSEERNKFPGERFSSDGWLRILRKTGLRTSTEADVILECARKVELLGDKCMRSLEDPDNFEADLSNSKNEISMEIWSLAVSVVQTIFSNFAVLYNNNFCNLLSKIAFIPSEKGFPSIGGKKGGKRVLCSYSEAILLKDWPLAWSSAPILASQSVVPPEYAWGALHLRSPPAFSTVLKHLEVVGRNGGEDTLAHWPTVSGMMTVEEASREIMRYLEKIWSSLSASDVSSLKEVAFVPVANGTRLVTANSLFVRLTINLSPFAFELPTLYLPFMKVLKDLGLQDGFSLTCAKDLLLNIQKACGYQRLNPNELRAVMEILQFVCDAIVQAKREDESNYISEAIVPDDGCRLVVARSCVYIDSFGSRFIRNIDISRIRFVHPDLPERICTALGIQKLSDIVVEELDHSQELQALDQIGSVPLATIKEKLSSRSFQSVMWKIANSTTGFFPASEGLDLEQIQRSLASVAEKLQFVRCLYTRFMLLPKSLDITRVNKEFIIPQWEDGFRHRSFNFVNQSKTCALVAEPPYYISVFDIIAIVVSQVLGSATPLPIGPLFSAPAGSEQAIVDALKLGSDRRENELGGGRNQLVGKDLVPQDARQVQFHPLRPYYSGEIVAWRTGKDGDKLKYGKVPEDVRPSAGQALYRFKVEIAPGETQLLLSSQVFSFRSISVVDEASSSTMPDERNMEMENRNHVRVQDAGSSNTSSFQSQPAIEHNYGRVSAKELVQAVHEMLSAAGVNMNAEKQSLLQTALTLQEQLKESQAALLLEQERADSAAKEAETAKAAWMCRVCLSTEVDITMVPCGHVLCRRCSSAVSRCPFCRLQVSKTMKIFRP</sequence>
<comment type="caution">
    <text evidence="4">The sequence shown here is derived from an EMBL/GenBank/DDBJ whole genome shotgun (WGS) entry which is preliminary data.</text>
</comment>
<feature type="compositionally biased region" description="Low complexity" evidence="2">
    <location>
        <begin position="3437"/>
        <end position="3450"/>
    </location>
</feature>
<dbReference type="InterPro" id="IPR036890">
    <property type="entry name" value="HATPase_C_sf"/>
</dbReference>
<dbReference type="InterPro" id="IPR001841">
    <property type="entry name" value="Znf_RING"/>
</dbReference>
<dbReference type="InParanoid" id="A0A200QNP9"/>
<keyword evidence="1" id="KW-0479">Metal-binding</keyword>
<dbReference type="EMBL" id="MVGT01001418">
    <property type="protein sequence ID" value="OVA12098.1"/>
    <property type="molecule type" value="Genomic_DNA"/>
</dbReference>
<protein>
    <submittedName>
        <fullName evidence="4">Zinc finger protein</fullName>
    </submittedName>
</protein>
<name>A0A200QNP9_MACCD</name>
<evidence type="ECO:0000256" key="2">
    <source>
        <dbReference type="SAM" id="MobiDB-lite"/>
    </source>
</evidence>